<gene>
    <name evidence="1" type="primary">thiS</name>
    <name evidence="1" type="ORF">E9531_12325</name>
</gene>
<protein>
    <submittedName>
        <fullName evidence="1">Sulfur carrier protein ThiS</fullName>
    </submittedName>
</protein>
<dbReference type="InterPro" id="IPR010035">
    <property type="entry name" value="Thi_S"/>
</dbReference>
<dbReference type="NCBIfam" id="TIGR01683">
    <property type="entry name" value="thiS"/>
    <property type="match status" value="1"/>
</dbReference>
<dbReference type="EMBL" id="STFG01000014">
    <property type="protein sequence ID" value="THT99354.1"/>
    <property type="molecule type" value="Genomic_DNA"/>
</dbReference>
<dbReference type="RefSeq" id="WP_136574068.1">
    <property type="nucleotide sequence ID" value="NZ_STFG01000014.1"/>
</dbReference>
<sequence length="88" mass="8825">MPIDPAGVSASLSISLNGQAYTTQARTVGALVEEMTGSSVNAQGLAADGKRLGIAVAVDSAVVPRGQWHTHALLNGAKVEVVTAKQGG</sequence>
<evidence type="ECO:0000313" key="2">
    <source>
        <dbReference type="Proteomes" id="UP000308917"/>
    </source>
</evidence>
<organism evidence="1 2">
    <name type="scientific">Lampropedia puyangensis</name>
    <dbReference type="NCBI Taxonomy" id="1330072"/>
    <lineage>
        <taxon>Bacteria</taxon>
        <taxon>Pseudomonadati</taxon>
        <taxon>Pseudomonadota</taxon>
        <taxon>Betaproteobacteria</taxon>
        <taxon>Burkholderiales</taxon>
        <taxon>Comamonadaceae</taxon>
        <taxon>Lampropedia</taxon>
    </lineage>
</organism>
<accession>A0A4S8EZI0</accession>
<dbReference type="Proteomes" id="UP000308917">
    <property type="component" value="Unassembled WGS sequence"/>
</dbReference>
<reference evidence="1 2" key="1">
    <citation type="journal article" date="2015" name="Antonie Van Leeuwenhoek">
        <title>Lampropedia puyangensis sp. nov., isolated from symptomatic bark of Populus ? euramericana canker and emended description of Lampropedia hyalina (Ehrenberg 1832) Lee et al. 2004.</title>
        <authorList>
            <person name="Li Y."/>
            <person name="Wang T."/>
            <person name="Piao C.G."/>
            <person name="Wang L.F."/>
            <person name="Tian G.Z."/>
            <person name="Zhu T.H."/>
            <person name="Guo M.W."/>
        </authorList>
    </citation>
    <scope>NUCLEOTIDE SEQUENCE [LARGE SCALE GENOMIC DNA]</scope>
    <source>
        <strain evidence="1 2">2-bin</strain>
    </source>
</reference>
<dbReference type="Pfam" id="PF02597">
    <property type="entry name" value="ThiS"/>
    <property type="match status" value="1"/>
</dbReference>
<dbReference type="AlphaFoldDB" id="A0A4S8EZI0"/>
<proteinExistence type="predicted"/>
<comment type="caution">
    <text evidence="1">The sequence shown here is derived from an EMBL/GenBank/DDBJ whole genome shotgun (WGS) entry which is preliminary data.</text>
</comment>
<dbReference type="InterPro" id="IPR003749">
    <property type="entry name" value="ThiS/MoaD-like"/>
</dbReference>
<evidence type="ECO:0000313" key="1">
    <source>
        <dbReference type="EMBL" id="THT99354.1"/>
    </source>
</evidence>
<dbReference type="OrthoDB" id="9800283at2"/>
<name>A0A4S8EZI0_9BURK</name>
<dbReference type="InterPro" id="IPR016155">
    <property type="entry name" value="Mopterin_synth/thiamin_S_b"/>
</dbReference>
<dbReference type="CDD" id="cd00565">
    <property type="entry name" value="Ubl_ThiS"/>
    <property type="match status" value="1"/>
</dbReference>
<keyword evidence="2" id="KW-1185">Reference proteome</keyword>
<dbReference type="SUPFAM" id="SSF54285">
    <property type="entry name" value="MoaD/ThiS"/>
    <property type="match status" value="1"/>
</dbReference>
<dbReference type="InterPro" id="IPR012675">
    <property type="entry name" value="Beta-grasp_dom_sf"/>
</dbReference>
<dbReference type="Gene3D" id="3.10.20.30">
    <property type="match status" value="1"/>
</dbReference>